<evidence type="ECO:0000313" key="4">
    <source>
        <dbReference type="Proteomes" id="UP001216510"/>
    </source>
</evidence>
<dbReference type="Pfam" id="PF18443">
    <property type="entry name" value="Tli4_N"/>
    <property type="match status" value="1"/>
</dbReference>
<proteinExistence type="predicted"/>
<dbReference type="EMBL" id="CP119083">
    <property type="protein sequence ID" value="WEF32089.1"/>
    <property type="molecule type" value="Genomic_DNA"/>
</dbReference>
<feature type="domain" description="Tle cognate immunity protein 4 N-terminal" evidence="2">
    <location>
        <begin position="50"/>
        <end position="155"/>
    </location>
</feature>
<dbReference type="Proteomes" id="UP001216510">
    <property type="component" value="Chromosome"/>
</dbReference>
<evidence type="ECO:0000259" key="2">
    <source>
        <dbReference type="Pfam" id="PF18443"/>
    </source>
</evidence>
<accession>A0ABY8BCJ7</accession>
<evidence type="ECO:0000259" key="1">
    <source>
        <dbReference type="Pfam" id="PF18426"/>
    </source>
</evidence>
<evidence type="ECO:0000313" key="3">
    <source>
        <dbReference type="EMBL" id="WEF32089.1"/>
    </source>
</evidence>
<dbReference type="InterPro" id="IPR041290">
    <property type="entry name" value="Tli4_C"/>
</dbReference>
<dbReference type="InterPro" id="IPR040761">
    <property type="entry name" value="Tli4_N"/>
</dbReference>
<dbReference type="RefSeq" id="WP_277414850.1">
    <property type="nucleotide sequence ID" value="NZ_CP119083.1"/>
</dbReference>
<dbReference type="Pfam" id="PF18426">
    <property type="entry name" value="Tli4_C"/>
    <property type="match status" value="1"/>
</dbReference>
<sequence length="377" mass="40917">MSCHLLGAARIIIVTMLVVSSHGCGKSTSHSQPGSIGFSPKLQKIFSKSKVVCFGRYTLSVPAEAKLIWGGASFPSEIVQVKGNFDDVKAMAASDLARLESADKTFELVLNGAGPVPSSWQIRFYEDDSAKQFHLLTFITYVNKDDWVFVLRGSTGFTVDEKAVAAQQAARAAGVRPRATDEVPTEPGACLEQAFLADSTYRDQEMINVGLFLPSLPDVTFSISSNKDAYGDYPKDEFERMKKEELSLLARIDAAQKEQGIGYPRRTVLREGKRAVMHWDGEESLIRRPDGVHDFEWGYIGKPGDVAYPSELSVNMYSKVEHNQVGAAKAASVSDEEALALWDKLLGGFQFRVKVPGALPGSYPAAAAPDVGGGAAQ</sequence>
<keyword evidence="4" id="KW-1185">Reference proteome</keyword>
<organism evidence="3 4">
    <name type="scientific">Pseudoduganella chitinolytica</name>
    <dbReference type="NCBI Taxonomy" id="34070"/>
    <lineage>
        <taxon>Bacteria</taxon>
        <taxon>Pseudomonadati</taxon>
        <taxon>Pseudomonadota</taxon>
        <taxon>Betaproteobacteria</taxon>
        <taxon>Burkholderiales</taxon>
        <taxon>Oxalobacteraceae</taxon>
        <taxon>Telluria group</taxon>
        <taxon>Pseudoduganella</taxon>
    </lineage>
</organism>
<protein>
    <submittedName>
        <fullName evidence="3">T6SS immunity protein Tli4 family protein</fullName>
    </submittedName>
</protein>
<name>A0ABY8BCJ7_9BURK</name>
<feature type="domain" description="Tle cognate immunity protein 4 C-terminal" evidence="1">
    <location>
        <begin position="182"/>
        <end position="353"/>
    </location>
</feature>
<gene>
    <name evidence="3" type="ORF">PX653_22105</name>
</gene>
<reference evidence="3 4" key="1">
    <citation type="submission" date="2023-02" db="EMBL/GenBank/DDBJ databases">
        <title>Gemone sequence of Telluria chitinolytica ACM 3522T.</title>
        <authorList>
            <person name="Frediansyah A."/>
            <person name="Miess H."/>
            <person name="Gross H."/>
        </authorList>
    </citation>
    <scope>NUCLEOTIDE SEQUENCE [LARGE SCALE GENOMIC DNA]</scope>
    <source>
        <strain evidence="3 4">ACM 3522</strain>
    </source>
</reference>